<sequence>MRGIGMQSPTTVRLATKPQRTSSFEESSSGGEDAGSISPDLSHKNFESPLPSSTENVHPAAQNSPPLAKNDKNLENGSFEFKVINKEPTSFQTPIRTRSALGSPMSMLNGGDAPPSRCASPSMSRLMQRLEQKGTIRRDEESSSLSQDVRRLAETNLSRSPSMASLRGSIQNLSLRGSHLNLSTAEPSPNLSKFASVNSPARQSLTSLKKTTDRQTAVLERLGRLRESLHAGKNYTPPRGNFASTSRLNTPAGTPPISPRPVL</sequence>
<name>A0A8R1I5L4_CAEJA</name>
<dbReference type="AlphaFoldDB" id="A0A8R1I5L4"/>
<protein>
    <submittedName>
        <fullName evidence="2">Uncharacterized protein</fullName>
    </submittedName>
</protein>
<organism evidence="2 3">
    <name type="scientific">Caenorhabditis japonica</name>
    <dbReference type="NCBI Taxonomy" id="281687"/>
    <lineage>
        <taxon>Eukaryota</taxon>
        <taxon>Metazoa</taxon>
        <taxon>Ecdysozoa</taxon>
        <taxon>Nematoda</taxon>
        <taxon>Chromadorea</taxon>
        <taxon>Rhabditida</taxon>
        <taxon>Rhabditina</taxon>
        <taxon>Rhabditomorpha</taxon>
        <taxon>Rhabditoidea</taxon>
        <taxon>Rhabditidae</taxon>
        <taxon>Peloderinae</taxon>
        <taxon>Caenorhabditis</taxon>
    </lineage>
</organism>
<feature type="compositionally biased region" description="Polar residues" evidence="1">
    <location>
        <begin position="50"/>
        <end position="65"/>
    </location>
</feature>
<accession>A0A8R1I5L4</accession>
<feature type="compositionally biased region" description="Polar residues" evidence="1">
    <location>
        <begin position="7"/>
        <end position="21"/>
    </location>
</feature>
<reference evidence="3" key="1">
    <citation type="submission" date="2010-08" db="EMBL/GenBank/DDBJ databases">
        <authorList>
            <consortium name="Caenorhabditis japonica Sequencing Consortium"/>
            <person name="Wilson R.K."/>
        </authorList>
    </citation>
    <scope>NUCLEOTIDE SEQUENCE [LARGE SCALE GENOMIC DNA]</scope>
    <source>
        <strain evidence="3">DF5081</strain>
    </source>
</reference>
<evidence type="ECO:0000256" key="1">
    <source>
        <dbReference type="SAM" id="MobiDB-lite"/>
    </source>
</evidence>
<feature type="compositionally biased region" description="Polar residues" evidence="1">
    <location>
        <begin position="242"/>
        <end position="252"/>
    </location>
</feature>
<dbReference type="PANTHER" id="PTHR46585">
    <property type="entry name" value="INTEGRASE CORE DOMAIN CONTAINING PROTEIN"/>
    <property type="match status" value="1"/>
</dbReference>
<feature type="compositionally biased region" description="Basic and acidic residues" evidence="1">
    <location>
        <begin position="221"/>
        <end position="230"/>
    </location>
</feature>
<feature type="region of interest" description="Disordered" evidence="1">
    <location>
        <begin position="184"/>
        <end position="263"/>
    </location>
</feature>
<feature type="region of interest" description="Disordered" evidence="1">
    <location>
        <begin position="1"/>
        <end position="74"/>
    </location>
</feature>
<feature type="compositionally biased region" description="Polar residues" evidence="1">
    <location>
        <begin position="184"/>
        <end position="209"/>
    </location>
</feature>
<evidence type="ECO:0000313" key="3">
    <source>
        <dbReference type="Proteomes" id="UP000005237"/>
    </source>
</evidence>
<feature type="compositionally biased region" description="Low complexity" evidence="1">
    <location>
        <begin position="22"/>
        <end position="38"/>
    </location>
</feature>
<feature type="compositionally biased region" description="Pro residues" evidence="1">
    <location>
        <begin position="253"/>
        <end position="263"/>
    </location>
</feature>
<dbReference type="EnsemblMetazoa" id="CJA15762b.1">
    <property type="protein sequence ID" value="CJA15762b.1"/>
    <property type="gene ID" value="WBGene00134966"/>
</dbReference>
<keyword evidence="3" id="KW-1185">Reference proteome</keyword>
<proteinExistence type="predicted"/>
<feature type="region of interest" description="Disordered" evidence="1">
    <location>
        <begin position="90"/>
        <end position="122"/>
    </location>
</feature>
<evidence type="ECO:0000313" key="2">
    <source>
        <dbReference type="EnsemblMetazoa" id="CJA15762b.1"/>
    </source>
</evidence>
<reference evidence="2" key="2">
    <citation type="submission" date="2022-06" db="UniProtKB">
        <authorList>
            <consortium name="EnsemblMetazoa"/>
        </authorList>
    </citation>
    <scope>IDENTIFICATION</scope>
    <source>
        <strain evidence="2">DF5081</strain>
    </source>
</reference>
<dbReference type="Proteomes" id="UP000005237">
    <property type="component" value="Unassembled WGS sequence"/>
</dbReference>
<dbReference type="PANTHER" id="PTHR46585:SF4">
    <property type="entry name" value="C3H1-TYPE DOMAIN-CONTAINING PROTEIN"/>
    <property type="match status" value="1"/>
</dbReference>